<evidence type="ECO:0000256" key="1">
    <source>
        <dbReference type="ARBA" id="ARBA00001974"/>
    </source>
</evidence>
<feature type="transmembrane region" description="Helical" evidence="4">
    <location>
        <begin position="6"/>
        <end position="26"/>
    </location>
</feature>
<sequence>MEHTDILIVGGGIAGICAAIEALAAGRRVLLVDRDRAENLGGLARESFGGMFLVDTPEQRRQGLHDSPVLALEDWQAFAQFGADEHWPRAWAEAYVHRCTAEVGGWLRAAGVRYFPVPNWVERGLDTQGNSVPRFHMVWGTGQALTDRLIARLRAVAAGRLDLRFGLRVERLLSRDGRICGVAGVREDDSEAFELHAGAVIVASGGINGDLDRVRRHWHADWGEPPATLLNGSHRYADGRLHDAVGALGGAVTHLDRMWNYAAGVHHPCPRKPRHGLSLVPPRSALWLDARGARIGPRPLVTGFDTRDLVTQVCRGRPAHSWQLMNRRIALKELAVSGAEFNPSIRERRPLAFLRDLLFGNRWLYEQMVGPCLDFVTADTLPELVARMNALNGDDAVDPTAVRAAAEAYDAAIDRGPPYADEQLQRIELLRRWKGDRIRTCRFQKILDPRAGPLIAVREFIISRKSLGGIQTDLDCRVLDLGGRPIPGLYAAGEAAGFGGGGMHGLRALEGTFLGGCVLGGRIAGQQAARDT</sequence>
<dbReference type="InterPro" id="IPR003953">
    <property type="entry name" value="FAD-dep_OxRdtase_2_FAD-bd"/>
</dbReference>
<comment type="cofactor">
    <cofactor evidence="1">
        <name>FAD</name>
        <dbReference type="ChEBI" id="CHEBI:57692"/>
    </cofactor>
</comment>
<evidence type="ECO:0000256" key="4">
    <source>
        <dbReference type="SAM" id="Phobius"/>
    </source>
</evidence>
<dbReference type="RefSeq" id="WP_136349731.1">
    <property type="nucleotide sequence ID" value="NZ_SSOC01000007.1"/>
</dbReference>
<evidence type="ECO:0000256" key="2">
    <source>
        <dbReference type="ARBA" id="ARBA00022630"/>
    </source>
</evidence>
<reference evidence="6 7" key="1">
    <citation type="submission" date="2019-04" db="EMBL/GenBank/DDBJ databases">
        <title>Azoarcus nasutitermitis sp. nov. isolated from termite nest.</title>
        <authorList>
            <person name="Lin S.-Y."/>
            <person name="Hameed A."/>
            <person name="Hsu Y.-H."/>
            <person name="Young C.-C."/>
        </authorList>
    </citation>
    <scope>NUCLEOTIDE SEQUENCE [LARGE SCALE GENOMIC DNA]</scope>
    <source>
        <strain evidence="6 7">CC-YHH838</strain>
    </source>
</reference>
<dbReference type="NCBIfam" id="NF009472">
    <property type="entry name" value="PRK12834.1"/>
    <property type="match status" value="1"/>
</dbReference>
<keyword evidence="3" id="KW-0560">Oxidoreductase</keyword>
<dbReference type="SUPFAM" id="SSF51905">
    <property type="entry name" value="FAD/NAD(P)-binding domain"/>
    <property type="match status" value="1"/>
</dbReference>
<keyword evidence="4" id="KW-0812">Transmembrane</keyword>
<evidence type="ECO:0000313" key="6">
    <source>
        <dbReference type="EMBL" id="THF62309.1"/>
    </source>
</evidence>
<proteinExistence type="predicted"/>
<dbReference type="PANTHER" id="PTHR43260">
    <property type="entry name" value="3-KETOSTEROID-DELTA-1-DEHYDROGENASE"/>
    <property type="match status" value="1"/>
</dbReference>
<dbReference type="InterPro" id="IPR036188">
    <property type="entry name" value="FAD/NAD-bd_sf"/>
</dbReference>
<protein>
    <submittedName>
        <fullName evidence="6">FAD-binding dehydrogenase</fullName>
    </submittedName>
</protein>
<comment type="caution">
    <text evidence="6">The sequence shown here is derived from an EMBL/GenBank/DDBJ whole genome shotgun (WGS) entry which is preliminary data.</text>
</comment>
<dbReference type="GO" id="GO:0016627">
    <property type="term" value="F:oxidoreductase activity, acting on the CH-CH group of donors"/>
    <property type="evidence" value="ECO:0007669"/>
    <property type="project" value="InterPro"/>
</dbReference>
<dbReference type="PRINTS" id="PR00411">
    <property type="entry name" value="PNDRDTASEI"/>
</dbReference>
<feature type="domain" description="FAD-dependent oxidoreductase 2 FAD-binding" evidence="5">
    <location>
        <begin position="5"/>
        <end position="514"/>
    </location>
</feature>
<keyword evidence="4" id="KW-1133">Transmembrane helix</keyword>
<dbReference type="AlphaFoldDB" id="A0A4S4AT19"/>
<dbReference type="InterPro" id="IPR027477">
    <property type="entry name" value="Succ_DH/fumarate_Rdtase_cat_sf"/>
</dbReference>
<evidence type="ECO:0000256" key="3">
    <source>
        <dbReference type="ARBA" id="ARBA00023002"/>
    </source>
</evidence>
<dbReference type="Gene3D" id="3.50.50.60">
    <property type="entry name" value="FAD/NAD(P)-binding domain"/>
    <property type="match status" value="1"/>
</dbReference>
<organism evidence="6 7">
    <name type="scientific">Pseudothauera nasutitermitis</name>
    <dbReference type="NCBI Taxonomy" id="2565930"/>
    <lineage>
        <taxon>Bacteria</taxon>
        <taxon>Pseudomonadati</taxon>
        <taxon>Pseudomonadota</taxon>
        <taxon>Betaproteobacteria</taxon>
        <taxon>Rhodocyclales</taxon>
        <taxon>Zoogloeaceae</taxon>
        <taxon>Pseudothauera</taxon>
    </lineage>
</organism>
<dbReference type="PANTHER" id="PTHR43260:SF1">
    <property type="entry name" value="KSDD-LIKE STEROID DEHYDROGENASE RV0785"/>
    <property type="match status" value="1"/>
</dbReference>
<name>A0A4S4AT19_9RHOO</name>
<dbReference type="Pfam" id="PF00890">
    <property type="entry name" value="FAD_binding_2"/>
    <property type="match status" value="1"/>
</dbReference>
<keyword evidence="4" id="KW-0472">Membrane</keyword>
<dbReference type="InterPro" id="IPR014614">
    <property type="entry name" value="KsdD_DH"/>
</dbReference>
<evidence type="ECO:0000313" key="7">
    <source>
        <dbReference type="Proteomes" id="UP000308430"/>
    </source>
</evidence>
<dbReference type="Proteomes" id="UP000308430">
    <property type="component" value="Unassembled WGS sequence"/>
</dbReference>
<gene>
    <name evidence="6" type="ORF">E6C76_18475</name>
</gene>
<keyword evidence="2" id="KW-0285">Flavoprotein</keyword>
<dbReference type="OrthoDB" id="9813348at2"/>
<dbReference type="EMBL" id="SSOC01000007">
    <property type="protein sequence ID" value="THF62309.1"/>
    <property type="molecule type" value="Genomic_DNA"/>
</dbReference>
<dbReference type="PIRSF" id="PIRSF036654">
    <property type="entry name" value="UCP036654"/>
    <property type="match status" value="1"/>
</dbReference>
<accession>A0A4S4AT19</accession>
<keyword evidence="7" id="KW-1185">Reference proteome</keyword>
<evidence type="ECO:0000259" key="5">
    <source>
        <dbReference type="Pfam" id="PF00890"/>
    </source>
</evidence>
<dbReference type="Gene3D" id="3.90.700.10">
    <property type="entry name" value="Succinate dehydrogenase/fumarate reductase flavoprotein, catalytic domain"/>
    <property type="match status" value="1"/>
</dbReference>